<evidence type="ECO:0000256" key="3">
    <source>
        <dbReference type="ARBA" id="ARBA00022679"/>
    </source>
</evidence>
<evidence type="ECO:0000313" key="8">
    <source>
        <dbReference type="Proteomes" id="UP000309128"/>
    </source>
</evidence>
<evidence type="ECO:0000256" key="5">
    <source>
        <dbReference type="ARBA" id="ARBA00022842"/>
    </source>
</evidence>
<dbReference type="SFLD" id="SFLDS00005">
    <property type="entry name" value="Isoprenoid_Synthase_Type_I"/>
    <property type="match status" value="1"/>
</dbReference>
<dbReference type="PROSITE" id="PS00444">
    <property type="entry name" value="POLYPRENYL_SYNTHASE_2"/>
    <property type="match status" value="1"/>
</dbReference>
<keyword evidence="5" id="KW-0460">Magnesium</keyword>
<name>A0A5S4FU33_9ACTN</name>
<dbReference type="RefSeq" id="WP_138664998.1">
    <property type="nucleotide sequence ID" value="NZ_VCKY01000012.1"/>
</dbReference>
<sequence>MDQLLSSPAIIQGLRKVEARIRRLSGSSTLPGINAGAERIVAAGGKRLRPALTLATSIALGKAPDRRVITAAACVELIHAGSLVHDDLMDRATERRGTRTLNAELGDGRALVIGDFMLARAGLAAITAVSRPVAEVLAATVVELAEGQFLETTDLFDPDRTQESALRSITGKTAALFRAGCLVAAVCAHASPEDRARMAAYGEKFGLIFQILDDLLDLTATSEQLGKPAGNDLRQGVYSLPLLMAGADVRELLGKPEMVDEVLRRLRAGRMADDTIEYCRGLASDAVAALPVIHDQEMASLLYGLPTAYIDRVAHLVRRPASPRRSSAALRWPPAPSARP</sequence>
<dbReference type="GO" id="GO:0004659">
    <property type="term" value="F:prenyltransferase activity"/>
    <property type="evidence" value="ECO:0007669"/>
    <property type="project" value="InterPro"/>
</dbReference>
<dbReference type="CDD" id="cd00685">
    <property type="entry name" value="Trans_IPPS_HT"/>
    <property type="match status" value="1"/>
</dbReference>
<keyword evidence="3 6" id="KW-0808">Transferase</keyword>
<dbReference type="OrthoDB" id="4497239at2"/>
<proteinExistence type="inferred from homology"/>
<evidence type="ECO:0000313" key="7">
    <source>
        <dbReference type="EMBL" id="TMR24179.1"/>
    </source>
</evidence>
<evidence type="ECO:0000256" key="4">
    <source>
        <dbReference type="ARBA" id="ARBA00022723"/>
    </source>
</evidence>
<dbReference type="PANTHER" id="PTHR12001:SF69">
    <property type="entry name" value="ALL TRANS-POLYPRENYL-DIPHOSPHATE SYNTHASE PDSS1"/>
    <property type="match status" value="1"/>
</dbReference>
<dbReference type="Proteomes" id="UP000309128">
    <property type="component" value="Unassembled WGS sequence"/>
</dbReference>
<keyword evidence="4" id="KW-0479">Metal-binding</keyword>
<dbReference type="Gene3D" id="1.10.600.10">
    <property type="entry name" value="Farnesyl Diphosphate Synthase"/>
    <property type="match status" value="1"/>
</dbReference>
<evidence type="ECO:0000256" key="6">
    <source>
        <dbReference type="RuleBase" id="RU004466"/>
    </source>
</evidence>
<dbReference type="EMBL" id="VCKY01000012">
    <property type="protein sequence ID" value="TMR24179.1"/>
    <property type="molecule type" value="Genomic_DNA"/>
</dbReference>
<gene>
    <name evidence="7" type="ORF">ETD86_05525</name>
</gene>
<keyword evidence="8" id="KW-1185">Reference proteome</keyword>
<evidence type="ECO:0000256" key="1">
    <source>
        <dbReference type="ARBA" id="ARBA00001946"/>
    </source>
</evidence>
<comment type="cofactor">
    <cofactor evidence="1">
        <name>Mg(2+)</name>
        <dbReference type="ChEBI" id="CHEBI:18420"/>
    </cofactor>
</comment>
<comment type="similarity">
    <text evidence="2 6">Belongs to the FPP/GGPP synthase family.</text>
</comment>
<dbReference type="Pfam" id="PF00348">
    <property type="entry name" value="polyprenyl_synt"/>
    <property type="match status" value="1"/>
</dbReference>
<dbReference type="GO" id="GO:0008299">
    <property type="term" value="P:isoprenoid biosynthetic process"/>
    <property type="evidence" value="ECO:0007669"/>
    <property type="project" value="InterPro"/>
</dbReference>
<accession>A0A5S4FU33</accession>
<dbReference type="GO" id="GO:0046872">
    <property type="term" value="F:metal ion binding"/>
    <property type="evidence" value="ECO:0007669"/>
    <property type="project" value="UniProtKB-KW"/>
</dbReference>
<dbReference type="PROSITE" id="PS00723">
    <property type="entry name" value="POLYPRENYL_SYNTHASE_1"/>
    <property type="match status" value="1"/>
</dbReference>
<dbReference type="InterPro" id="IPR000092">
    <property type="entry name" value="Polyprenyl_synt"/>
</dbReference>
<dbReference type="InterPro" id="IPR008949">
    <property type="entry name" value="Isoprenoid_synthase_dom_sf"/>
</dbReference>
<dbReference type="SUPFAM" id="SSF48576">
    <property type="entry name" value="Terpenoid synthases"/>
    <property type="match status" value="1"/>
</dbReference>
<comment type="caution">
    <text evidence="7">The sequence shown here is derived from an EMBL/GenBank/DDBJ whole genome shotgun (WGS) entry which is preliminary data.</text>
</comment>
<evidence type="ECO:0000256" key="2">
    <source>
        <dbReference type="ARBA" id="ARBA00006706"/>
    </source>
</evidence>
<dbReference type="InterPro" id="IPR033749">
    <property type="entry name" value="Polyprenyl_synt_CS"/>
</dbReference>
<organism evidence="7 8">
    <name type="scientific">Nonomuraea turkmeniaca</name>
    <dbReference type="NCBI Taxonomy" id="103838"/>
    <lineage>
        <taxon>Bacteria</taxon>
        <taxon>Bacillati</taxon>
        <taxon>Actinomycetota</taxon>
        <taxon>Actinomycetes</taxon>
        <taxon>Streptosporangiales</taxon>
        <taxon>Streptosporangiaceae</taxon>
        <taxon>Nonomuraea</taxon>
    </lineage>
</organism>
<reference evidence="7 8" key="1">
    <citation type="submission" date="2019-05" db="EMBL/GenBank/DDBJ databases">
        <title>Draft genome sequence of Nonomuraea turkmeniaca DSM 43926.</title>
        <authorList>
            <person name="Saricaoglu S."/>
            <person name="Isik K."/>
        </authorList>
    </citation>
    <scope>NUCLEOTIDE SEQUENCE [LARGE SCALE GENOMIC DNA]</scope>
    <source>
        <strain evidence="7 8">DSM 43926</strain>
    </source>
</reference>
<protein>
    <submittedName>
        <fullName evidence="7">Polyprenyl synthetase family protein</fullName>
    </submittedName>
</protein>
<dbReference type="PANTHER" id="PTHR12001">
    <property type="entry name" value="GERANYLGERANYL PYROPHOSPHATE SYNTHASE"/>
    <property type="match status" value="1"/>
</dbReference>
<dbReference type="AlphaFoldDB" id="A0A5S4FU33"/>